<keyword evidence="3 7" id="KW-0812">Transmembrane</keyword>
<evidence type="ECO:0000256" key="3">
    <source>
        <dbReference type="ARBA" id="ARBA00022692"/>
    </source>
</evidence>
<dbReference type="GO" id="GO:0008195">
    <property type="term" value="F:phosphatidate phosphatase activity"/>
    <property type="evidence" value="ECO:0007669"/>
    <property type="project" value="TreeGrafter"/>
</dbReference>
<dbReference type="PANTHER" id="PTHR10165">
    <property type="entry name" value="LIPID PHOSPHATE PHOSPHATASE"/>
    <property type="match status" value="1"/>
</dbReference>
<gene>
    <name evidence="9" type="ORF">GBAR_LOCUS1181</name>
</gene>
<dbReference type="AlphaFoldDB" id="A0AA35QUV9"/>
<dbReference type="PANTHER" id="PTHR10165:SF103">
    <property type="entry name" value="PHOSPHOLIPID PHOSPHATASE HOMOLOG 1.2 HOMOLOG"/>
    <property type="match status" value="1"/>
</dbReference>
<comment type="caution">
    <text evidence="9">The sequence shown here is derived from an EMBL/GenBank/DDBJ whole genome shotgun (WGS) entry which is preliminary data.</text>
</comment>
<protein>
    <submittedName>
        <fullName evidence="9">Phospholipid phosphatase 3</fullName>
    </submittedName>
</protein>
<feature type="transmembrane region" description="Helical" evidence="7">
    <location>
        <begin position="12"/>
        <end position="31"/>
    </location>
</feature>
<dbReference type="GO" id="GO:0005886">
    <property type="term" value="C:plasma membrane"/>
    <property type="evidence" value="ECO:0007669"/>
    <property type="project" value="TreeGrafter"/>
</dbReference>
<feature type="transmembrane region" description="Helical" evidence="7">
    <location>
        <begin position="43"/>
        <end position="64"/>
    </location>
</feature>
<feature type="region of interest" description="Disordered" evidence="6">
    <location>
        <begin position="266"/>
        <end position="295"/>
    </location>
</feature>
<dbReference type="CDD" id="cd03384">
    <property type="entry name" value="PAP2_wunen"/>
    <property type="match status" value="1"/>
</dbReference>
<feature type="transmembrane region" description="Helical" evidence="7">
    <location>
        <begin position="209"/>
        <end position="225"/>
    </location>
</feature>
<comment type="subcellular location">
    <subcellularLocation>
        <location evidence="1">Membrane</location>
        <topology evidence="1">Multi-pass membrane protein</topology>
    </subcellularLocation>
</comment>
<dbReference type="SUPFAM" id="SSF48317">
    <property type="entry name" value="Acid phosphatase/Vanadium-dependent haloperoxidase"/>
    <property type="match status" value="1"/>
</dbReference>
<evidence type="ECO:0000256" key="6">
    <source>
        <dbReference type="SAM" id="MobiDB-lite"/>
    </source>
</evidence>
<proteinExistence type="inferred from homology"/>
<name>A0AA35QUV9_GEOBA</name>
<sequence length="295" mass="32879">MTLQWSWWKVTTDLVVLVILGVLVVFLETASERGLYVDRAVPTWLLVLGCLLVPLTAIFLGNLYERFYKKRPECQSKRISFCGGRSVAVSPWLLRTLFHIRWFLIGAGITIVLTDIGKVTVGRLRPHFFSVCRPDFGAFNCTDAFGNQVYITDYKCLGRDDVEDIDRVTHDSHLSFPSGHASASTYSFVFLLLYLASVRTFYHRSGLKLFLMLASLSLAILISLSRISDHRHHPTDVLAGMALGAAVAAVTVFYFLRFLGHHKTCTPQPSASASADGETRPLSSSKRVSEMADTP</sequence>
<feature type="domain" description="Phosphatidic acid phosphatase type 2/haloperoxidase" evidence="8">
    <location>
        <begin position="100"/>
        <end position="252"/>
    </location>
</feature>
<accession>A0AA35QUV9</accession>
<keyword evidence="4 7" id="KW-1133">Transmembrane helix</keyword>
<feature type="transmembrane region" description="Helical" evidence="7">
    <location>
        <begin position="183"/>
        <end position="202"/>
    </location>
</feature>
<dbReference type="EMBL" id="CASHTH010000173">
    <property type="protein sequence ID" value="CAI7993085.1"/>
    <property type="molecule type" value="Genomic_DNA"/>
</dbReference>
<dbReference type="InterPro" id="IPR000326">
    <property type="entry name" value="PAP2/HPO"/>
</dbReference>
<evidence type="ECO:0000256" key="2">
    <source>
        <dbReference type="ARBA" id="ARBA00008816"/>
    </source>
</evidence>
<keyword evidence="10" id="KW-1185">Reference proteome</keyword>
<dbReference type="GO" id="GO:0006644">
    <property type="term" value="P:phospholipid metabolic process"/>
    <property type="evidence" value="ECO:0007669"/>
    <property type="project" value="InterPro"/>
</dbReference>
<dbReference type="Proteomes" id="UP001174909">
    <property type="component" value="Unassembled WGS sequence"/>
</dbReference>
<evidence type="ECO:0000313" key="10">
    <source>
        <dbReference type="Proteomes" id="UP001174909"/>
    </source>
</evidence>
<evidence type="ECO:0000256" key="4">
    <source>
        <dbReference type="ARBA" id="ARBA00022989"/>
    </source>
</evidence>
<evidence type="ECO:0000313" key="9">
    <source>
        <dbReference type="EMBL" id="CAI7993085.1"/>
    </source>
</evidence>
<feature type="transmembrane region" description="Helical" evidence="7">
    <location>
        <begin position="237"/>
        <end position="256"/>
    </location>
</feature>
<evidence type="ECO:0000259" key="8">
    <source>
        <dbReference type="SMART" id="SM00014"/>
    </source>
</evidence>
<dbReference type="GO" id="GO:0007165">
    <property type="term" value="P:signal transduction"/>
    <property type="evidence" value="ECO:0007669"/>
    <property type="project" value="TreeGrafter"/>
</dbReference>
<dbReference type="InterPro" id="IPR036938">
    <property type="entry name" value="PAP2/HPO_sf"/>
</dbReference>
<feature type="transmembrane region" description="Helical" evidence="7">
    <location>
        <begin position="102"/>
        <end position="121"/>
    </location>
</feature>
<dbReference type="GO" id="GO:0046839">
    <property type="term" value="P:phospholipid dephosphorylation"/>
    <property type="evidence" value="ECO:0007669"/>
    <property type="project" value="TreeGrafter"/>
</dbReference>
<evidence type="ECO:0000256" key="5">
    <source>
        <dbReference type="ARBA" id="ARBA00023136"/>
    </source>
</evidence>
<evidence type="ECO:0000256" key="1">
    <source>
        <dbReference type="ARBA" id="ARBA00004141"/>
    </source>
</evidence>
<dbReference type="InterPro" id="IPR043216">
    <property type="entry name" value="PAP-like"/>
</dbReference>
<organism evidence="9 10">
    <name type="scientific">Geodia barretti</name>
    <name type="common">Barrett's horny sponge</name>
    <dbReference type="NCBI Taxonomy" id="519541"/>
    <lineage>
        <taxon>Eukaryota</taxon>
        <taxon>Metazoa</taxon>
        <taxon>Porifera</taxon>
        <taxon>Demospongiae</taxon>
        <taxon>Heteroscleromorpha</taxon>
        <taxon>Tetractinellida</taxon>
        <taxon>Astrophorina</taxon>
        <taxon>Geodiidae</taxon>
        <taxon>Geodia</taxon>
    </lineage>
</organism>
<dbReference type="SMART" id="SM00014">
    <property type="entry name" value="acidPPc"/>
    <property type="match status" value="1"/>
</dbReference>
<keyword evidence="5 7" id="KW-0472">Membrane</keyword>
<comment type="similarity">
    <text evidence="2">Belongs to the PA-phosphatase related phosphoesterase family.</text>
</comment>
<evidence type="ECO:0000256" key="7">
    <source>
        <dbReference type="SAM" id="Phobius"/>
    </source>
</evidence>
<reference evidence="9" key="1">
    <citation type="submission" date="2023-03" db="EMBL/GenBank/DDBJ databases">
        <authorList>
            <person name="Steffen K."/>
            <person name="Cardenas P."/>
        </authorList>
    </citation>
    <scope>NUCLEOTIDE SEQUENCE</scope>
</reference>
<dbReference type="Pfam" id="PF01569">
    <property type="entry name" value="PAP2"/>
    <property type="match status" value="1"/>
</dbReference>
<dbReference type="Gene3D" id="1.20.144.10">
    <property type="entry name" value="Phosphatidic acid phosphatase type 2/haloperoxidase"/>
    <property type="match status" value="1"/>
</dbReference>